<evidence type="ECO:0000256" key="1">
    <source>
        <dbReference type="SAM" id="MobiDB-lite"/>
    </source>
</evidence>
<proteinExistence type="predicted"/>
<dbReference type="Proteomes" id="UP001231675">
    <property type="component" value="Unassembled WGS sequence"/>
</dbReference>
<evidence type="ECO:0000313" key="3">
    <source>
        <dbReference type="Proteomes" id="UP001231675"/>
    </source>
</evidence>
<dbReference type="EMBL" id="JAURUD010000001">
    <property type="protein sequence ID" value="MDP9682499.1"/>
    <property type="molecule type" value="Genomic_DNA"/>
</dbReference>
<protein>
    <submittedName>
        <fullName evidence="2">Uncharacterized protein</fullName>
    </submittedName>
</protein>
<sequence>MHGRRDPDGGPWPWKVVVDSTVTRPVRTRFTGAVSSAWPKETPTSGLPPVTPSSARTVSA</sequence>
<name>A0ABT9LFK2_STRGD</name>
<keyword evidence="3" id="KW-1185">Reference proteome</keyword>
<gene>
    <name evidence="2" type="ORF">J2S47_003001</name>
</gene>
<reference evidence="2 3" key="1">
    <citation type="submission" date="2023-07" db="EMBL/GenBank/DDBJ databases">
        <title>Sequencing the genomes of 1000 actinobacteria strains.</title>
        <authorList>
            <person name="Klenk H.-P."/>
        </authorList>
    </citation>
    <scope>NUCLEOTIDE SEQUENCE [LARGE SCALE GENOMIC DNA]</scope>
    <source>
        <strain evidence="2 3">DSM 40229</strain>
    </source>
</reference>
<accession>A0ABT9LFK2</accession>
<feature type="region of interest" description="Disordered" evidence="1">
    <location>
        <begin position="34"/>
        <end position="60"/>
    </location>
</feature>
<comment type="caution">
    <text evidence="2">The sequence shown here is derived from an EMBL/GenBank/DDBJ whole genome shotgun (WGS) entry which is preliminary data.</text>
</comment>
<evidence type="ECO:0000313" key="2">
    <source>
        <dbReference type="EMBL" id="MDP9682499.1"/>
    </source>
</evidence>
<organism evidence="2 3">
    <name type="scientific">Streptomyces griseoviridis</name>
    <dbReference type="NCBI Taxonomy" id="45398"/>
    <lineage>
        <taxon>Bacteria</taxon>
        <taxon>Bacillati</taxon>
        <taxon>Actinomycetota</taxon>
        <taxon>Actinomycetes</taxon>
        <taxon>Kitasatosporales</taxon>
        <taxon>Streptomycetaceae</taxon>
        <taxon>Streptomyces</taxon>
    </lineage>
</organism>